<dbReference type="SUPFAM" id="SSF56935">
    <property type="entry name" value="Porins"/>
    <property type="match status" value="1"/>
</dbReference>
<evidence type="ECO:0008006" key="3">
    <source>
        <dbReference type="Google" id="ProtNLM"/>
    </source>
</evidence>
<accession>A0A5A9X9Y9</accession>
<name>A0A5A9X9Y9_9BACT</name>
<evidence type="ECO:0000313" key="2">
    <source>
        <dbReference type="Proteomes" id="UP000324298"/>
    </source>
</evidence>
<comment type="caution">
    <text evidence="1">The sequence shown here is derived from an EMBL/GenBank/DDBJ whole genome shotgun (WGS) entry which is preliminary data.</text>
</comment>
<protein>
    <recommendedName>
        <fullName evidence="3">Porin</fullName>
    </recommendedName>
</protein>
<reference evidence="1 2" key="1">
    <citation type="submission" date="2019-04" db="EMBL/GenBank/DDBJ databases">
        <title>Geobacter ruber sp. nov., ferric-reducing bacteria isolated from paddy soil.</title>
        <authorList>
            <person name="Xu Z."/>
            <person name="Masuda Y."/>
            <person name="Itoh H."/>
            <person name="Senoo K."/>
        </authorList>
    </citation>
    <scope>NUCLEOTIDE SEQUENCE [LARGE SCALE GENOMIC DNA]</scope>
    <source>
        <strain evidence="1 2">Red88</strain>
    </source>
</reference>
<dbReference type="OrthoDB" id="5390943at2"/>
<dbReference type="Proteomes" id="UP000324298">
    <property type="component" value="Unassembled WGS sequence"/>
</dbReference>
<keyword evidence="2" id="KW-1185">Reference proteome</keyword>
<dbReference type="AlphaFoldDB" id="A0A5A9X9Y9"/>
<proteinExistence type="predicted"/>
<dbReference type="EMBL" id="SRSD01000008">
    <property type="protein sequence ID" value="KAA0889877.1"/>
    <property type="molecule type" value="Genomic_DNA"/>
</dbReference>
<gene>
    <name evidence="1" type="ORF">ET418_13485</name>
</gene>
<evidence type="ECO:0000313" key="1">
    <source>
        <dbReference type="EMBL" id="KAA0889877.1"/>
    </source>
</evidence>
<organism evidence="1 2">
    <name type="scientific">Oryzomonas rubra</name>
    <dbReference type="NCBI Taxonomy" id="2509454"/>
    <lineage>
        <taxon>Bacteria</taxon>
        <taxon>Pseudomonadati</taxon>
        <taxon>Thermodesulfobacteriota</taxon>
        <taxon>Desulfuromonadia</taxon>
        <taxon>Geobacterales</taxon>
        <taxon>Geobacteraceae</taxon>
        <taxon>Oryzomonas</taxon>
    </lineage>
</organism>
<sequence length="438" mass="48227">MGTRRGFRSGVGQCAGIIMALVPLLAAAPVQSEGLAVSGESTTILRARESMDKKDLYPAYEYLRLSATNLDKEGRLSFYFGGWGRIDLGDRSTDKYRDGDLQYGYLSYRAPKNNLVVNLGRQFVAEGVASERVDGAYLRSDFTAGFGAAAFIGAPVVTETNSKGGDLIYGGRITHTLAKYYTLGVSALKASQSGERYREEEGVDVWLHPLKQIDAVGRSSYNSITDGWMEHDYRITYNPQDNLSINASYSDINYKDYFFHMTTNVFSLISPANPGGVMDPREKVQSLGGGIAYTPIKALTIGADYKNYDYKIAGDGNYYGGKATLLLPGAVVTGFAIHRMDGTTDKLRYNEYRVFAAKKFQRFDITADFFDVNYDSRINGIKNSYTVVGAASCDITPSLKIGADVDYSKNPDYDNEVAGLVKLTYTFDIRRGTEGRAK</sequence>